<sequence length="117" mass="13518">MSPKRHDDVAPPVVEGEWRIRYANTESVDGWRDLCGKAPGNTRRAYETIRSNPRPTEPTARHHQLKYELAFVVRGGVRIEHWQYEVTGAGRIWYHIDVVKRTLWLDFAGLGHPKATD</sequence>
<evidence type="ECO:0000313" key="2">
    <source>
        <dbReference type="Proteomes" id="UP000000851"/>
    </source>
</evidence>
<accession>C7PX12</accession>
<dbReference type="eggNOG" id="ENOG5032X03">
    <property type="taxonomic scope" value="Bacteria"/>
</dbReference>
<gene>
    <name evidence="1" type="ordered locus">Caci_8446</name>
</gene>
<evidence type="ECO:0000313" key="1">
    <source>
        <dbReference type="EMBL" id="ACU77269.1"/>
    </source>
</evidence>
<dbReference type="KEGG" id="cai:Caci_8446"/>
<dbReference type="InParanoid" id="C7PX12"/>
<dbReference type="RefSeq" id="WP_015796994.1">
    <property type="nucleotide sequence ID" value="NC_013131.1"/>
</dbReference>
<name>C7PX12_CATAD</name>
<organism evidence="1 2">
    <name type="scientific">Catenulispora acidiphila (strain DSM 44928 / JCM 14897 / NBRC 102108 / NRRL B-24433 / ID139908)</name>
    <dbReference type="NCBI Taxonomy" id="479433"/>
    <lineage>
        <taxon>Bacteria</taxon>
        <taxon>Bacillati</taxon>
        <taxon>Actinomycetota</taxon>
        <taxon>Actinomycetes</taxon>
        <taxon>Catenulisporales</taxon>
        <taxon>Catenulisporaceae</taxon>
        <taxon>Catenulispora</taxon>
    </lineage>
</organism>
<dbReference type="Proteomes" id="UP000000851">
    <property type="component" value="Chromosome"/>
</dbReference>
<protein>
    <submittedName>
        <fullName evidence="1">Uncharacterized protein</fullName>
    </submittedName>
</protein>
<dbReference type="EMBL" id="CP001700">
    <property type="protein sequence ID" value="ACU77269.1"/>
    <property type="molecule type" value="Genomic_DNA"/>
</dbReference>
<dbReference type="STRING" id="479433.Caci_8446"/>
<dbReference type="AlphaFoldDB" id="C7PX12"/>
<dbReference type="HOGENOM" id="CLU_166919_0_0_11"/>
<keyword evidence="2" id="KW-1185">Reference proteome</keyword>
<dbReference type="OrthoDB" id="487569at2"/>
<proteinExistence type="predicted"/>
<reference evidence="1 2" key="1">
    <citation type="journal article" date="2009" name="Stand. Genomic Sci.">
        <title>Complete genome sequence of Catenulispora acidiphila type strain (ID 139908).</title>
        <authorList>
            <person name="Copeland A."/>
            <person name="Lapidus A."/>
            <person name="Glavina Del Rio T."/>
            <person name="Nolan M."/>
            <person name="Lucas S."/>
            <person name="Chen F."/>
            <person name="Tice H."/>
            <person name="Cheng J.F."/>
            <person name="Bruce D."/>
            <person name="Goodwin L."/>
            <person name="Pitluck S."/>
            <person name="Mikhailova N."/>
            <person name="Pati A."/>
            <person name="Ivanova N."/>
            <person name="Mavromatis K."/>
            <person name="Chen A."/>
            <person name="Palaniappan K."/>
            <person name="Chain P."/>
            <person name="Land M."/>
            <person name="Hauser L."/>
            <person name="Chang Y.J."/>
            <person name="Jeffries C.D."/>
            <person name="Chertkov O."/>
            <person name="Brettin T."/>
            <person name="Detter J.C."/>
            <person name="Han C."/>
            <person name="Ali Z."/>
            <person name="Tindall B.J."/>
            <person name="Goker M."/>
            <person name="Bristow J."/>
            <person name="Eisen J.A."/>
            <person name="Markowitz V."/>
            <person name="Hugenholtz P."/>
            <person name="Kyrpides N.C."/>
            <person name="Klenk H.P."/>
        </authorList>
    </citation>
    <scope>NUCLEOTIDE SEQUENCE [LARGE SCALE GENOMIC DNA]</scope>
    <source>
        <strain evidence="2">DSM 44928 / JCM 14897 / NBRC 102108 / NRRL B-24433 / ID139908</strain>
    </source>
</reference>